<name>A0AAD8KNP0_TARER</name>
<evidence type="ECO:0000313" key="2">
    <source>
        <dbReference type="Proteomes" id="UP001229421"/>
    </source>
</evidence>
<keyword evidence="2" id="KW-1185">Reference proteome</keyword>
<accession>A0AAD8KNP0</accession>
<dbReference type="Proteomes" id="UP001229421">
    <property type="component" value="Unassembled WGS sequence"/>
</dbReference>
<dbReference type="AlphaFoldDB" id="A0AAD8KNP0"/>
<dbReference type="EMBL" id="JAUHHV010000004">
    <property type="protein sequence ID" value="KAK1426114.1"/>
    <property type="molecule type" value="Genomic_DNA"/>
</dbReference>
<comment type="caution">
    <text evidence="1">The sequence shown here is derived from an EMBL/GenBank/DDBJ whole genome shotgun (WGS) entry which is preliminary data.</text>
</comment>
<gene>
    <name evidence="1" type="ORF">QVD17_14782</name>
</gene>
<proteinExistence type="predicted"/>
<reference evidence="1" key="1">
    <citation type="journal article" date="2023" name="bioRxiv">
        <title>Improved chromosome-level genome assembly for marigold (Tagetes erecta).</title>
        <authorList>
            <person name="Jiang F."/>
            <person name="Yuan L."/>
            <person name="Wang S."/>
            <person name="Wang H."/>
            <person name="Xu D."/>
            <person name="Wang A."/>
            <person name="Fan W."/>
        </authorList>
    </citation>
    <scope>NUCLEOTIDE SEQUENCE</scope>
    <source>
        <strain evidence="1">WSJ</strain>
        <tissue evidence="1">Leaf</tissue>
    </source>
</reference>
<organism evidence="1 2">
    <name type="scientific">Tagetes erecta</name>
    <name type="common">African marigold</name>
    <dbReference type="NCBI Taxonomy" id="13708"/>
    <lineage>
        <taxon>Eukaryota</taxon>
        <taxon>Viridiplantae</taxon>
        <taxon>Streptophyta</taxon>
        <taxon>Embryophyta</taxon>
        <taxon>Tracheophyta</taxon>
        <taxon>Spermatophyta</taxon>
        <taxon>Magnoliopsida</taxon>
        <taxon>eudicotyledons</taxon>
        <taxon>Gunneridae</taxon>
        <taxon>Pentapetalae</taxon>
        <taxon>asterids</taxon>
        <taxon>campanulids</taxon>
        <taxon>Asterales</taxon>
        <taxon>Asteraceae</taxon>
        <taxon>Asteroideae</taxon>
        <taxon>Heliantheae alliance</taxon>
        <taxon>Tageteae</taxon>
        <taxon>Tagetes</taxon>
    </lineage>
</organism>
<protein>
    <submittedName>
        <fullName evidence="1">Uncharacterized protein</fullName>
    </submittedName>
</protein>
<evidence type="ECO:0000313" key="1">
    <source>
        <dbReference type="EMBL" id="KAK1426114.1"/>
    </source>
</evidence>
<sequence>MGLVSSSSSNNKQADVFMVMDDQISTTGTGITKVGVNPIQIGQFEIGDEKLLTFARFMKNERNCITEHQPCGLLDGCCAGLGCTGFIQGECVKVDPYCVNEHQPCGALDPCCAGLGCTGIIQGECVPLS</sequence>